<proteinExistence type="predicted"/>
<dbReference type="RefSeq" id="WP_091720403.1">
    <property type="nucleotide sequence ID" value="NZ_FNHS01000016.1"/>
</dbReference>
<name>A0A1H0HMZ6_9HYPH</name>
<protein>
    <submittedName>
        <fullName evidence="1">Uncharacterized protein</fullName>
    </submittedName>
</protein>
<keyword evidence="2" id="KW-1185">Reference proteome</keyword>
<reference evidence="2" key="1">
    <citation type="submission" date="2016-10" db="EMBL/GenBank/DDBJ databases">
        <authorList>
            <person name="Varghese N."/>
            <person name="Submissions S."/>
        </authorList>
    </citation>
    <scope>NUCLEOTIDE SEQUENCE [LARGE SCALE GENOMIC DNA]</scope>
    <source>
        <strain evidence="2">BL47</strain>
    </source>
</reference>
<evidence type="ECO:0000313" key="1">
    <source>
        <dbReference type="EMBL" id="SDO20434.1"/>
    </source>
</evidence>
<evidence type="ECO:0000313" key="2">
    <source>
        <dbReference type="Proteomes" id="UP000198704"/>
    </source>
</evidence>
<dbReference type="AlphaFoldDB" id="A0A1H0HMZ6"/>
<sequence>MAGEPTRSIWPFGMTDLQEVLLGPDGETARREALAHLDTSLARLDDRLLAGLDPQRMTQARAVRQALDTARAVLADR</sequence>
<gene>
    <name evidence="1" type="ORF">SAMN05216360_11682</name>
</gene>
<dbReference type="EMBL" id="FNHS01000016">
    <property type="protein sequence ID" value="SDO20434.1"/>
    <property type="molecule type" value="Genomic_DNA"/>
</dbReference>
<accession>A0A1H0HMZ6</accession>
<dbReference type="STRING" id="582672.SAMN05216360_11682"/>
<dbReference type="Proteomes" id="UP000198704">
    <property type="component" value="Unassembled WGS sequence"/>
</dbReference>
<organism evidence="1 2">
    <name type="scientific">Methylobacterium phyllostachyos</name>
    <dbReference type="NCBI Taxonomy" id="582672"/>
    <lineage>
        <taxon>Bacteria</taxon>
        <taxon>Pseudomonadati</taxon>
        <taxon>Pseudomonadota</taxon>
        <taxon>Alphaproteobacteria</taxon>
        <taxon>Hyphomicrobiales</taxon>
        <taxon>Methylobacteriaceae</taxon>
        <taxon>Methylobacterium</taxon>
    </lineage>
</organism>